<dbReference type="EMBL" id="LUGG01000003">
    <property type="protein sequence ID" value="OBZ76389.1"/>
    <property type="molecule type" value="Genomic_DNA"/>
</dbReference>
<dbReference type="AlphaFoldDB" id="A0A1C7MIZ4"/>
<protein>
    <submittedName>
        <fullName evidence="2">Uncharacterized protein</fullName>
    </submittedName>
</protein>
<reference evidence="2 3" key="1">
    <citation type="submission" date="2016-03" db="EMBL/GenBank/DDBJ databases">
        <title>Whole genome sequencing of Grifola frondosa 9006-11.</title>
        <authorList>
            <person name="Min B."/>
            <person name="Park H."/>
            <person name="Kim J.-G."/>
            <person name="Cho H."/>
            <person name="Oh Y.-L."/>
            <person name="Kong W.-S."/>
            <person name="Choi I.-G."/>
        </authorList>
    </citation>
    <scope>NUCLEOTIDE SEQUENCE [LARGE SCALE GENOMIC DNA]</scope>
    <source>
        <strain evidence="2 3">9006-11</strain>
    </source>
</reference>
<feature type="compositionally biased region" description="Polar residues" evidence="1">
    <location>
        <begin position="125"/>
        <end position="138"/>
    </location>
</feature>
<gene>
    <name evidence="2" type="ORF">A0H81_03646</name>
</gene>
<dbReference type="OrthoDB" id="3257007at2759"/>
<organism evidence="2 3">
    <name type="scientific">Grifola frondosa</name>
    <name type="common">Maitake</name>
    <name type="synonym">Polyporus frondosus</name>
    <dbReference type="NCBI Taxonomy" id="5627"/>
    <lineage>
        <taxon>Eukaryota</taxon>
        <taxon>Fungi</taxon>
        <taxon>Dikarya</taxon>
        <taxon>Basidiomycota</taxon>
        <taxon>Agaricomycotina</taxon>
        <taxon>Agaricomycetes</taxon>
        <taxon>Polyporales</taxon>
        <taxon>Grifolaceae</taxon>
        <taxon>Grifola</taxon>
    </lineage>
</organism>
<proteinExistence type="predicted"/>
<dbReference type="Proteomes" id="UP000092993">
    <property type="component" value="Unassembled WGS sequence"/>
</dbReference>
<keyword evidence="3" id="KW-1185">Reference proteome</keyword>
<evidence type="ECO:0000313" key="3">
    <source>
        <dbReference type="Proteomes" id="UP000092993"/>
    </source>
</evidence>
<feature type="compositionally biased region" description="Acidic residues" evidence="1">
    <location>
        <begin position="286"/>
        <end position="300"/>
    </location>
</feature>
<accession>A0A1C7MIZ4</accession>
<feature type="region of interest" description="Disordered" evidence="1">
    <location>
        <begin position="196"/>
        <end position="253"/>
    </location>
</feature>
<feature type="region of interest" description="Disordered" evidence="1">
    <location>
        <begin position="280"/>
        <end position="314"/>
    </location>
</feature>
<dbReference type="STRING" id="5627.A0A1C7MIZ4"/>
<name>A0A1C7MIZ4_GRIFR</name>
<evidence type="ECO:0000313" key="2">
    <source>
        <dbReference type="EMBL" id="OBZ76389.1"/>
    </source>
</evidence>
<evidence type="ECO:0000256" key="1">
    <source>
        <dbReference type="SAM" id="MobiDB-lite"/>
    </source>
</evidence>
<feature type="region of interest" description="Disordered" evidence="1">
    <location>
        <begin position="90"/>
        <end position="165"/>
    </location>
</feature>
<comment type="caution">
    <text evidence="2">The sequence shown here is derived from an EMBL/GenBank/DDBJ whole genome shotgun (WGS) entry which is preliminary data.</text>
</comment>
<feature type="region of interest" description="Disordered" evidence="1">
    <location>
        <begin position="35"/>
        <end position="62"/>
    </location>
</feature>
<sequence length="610" mass="69546">MEDTRSPDMQDAMVENDSTQERDIVGNGHAEFDFSFQPTPQPESRLHQAARGHDRLNSPNRNVEINNFAGTKRAHTPLGTIFRRVDSPHKRLRNDQQSPEGIEAILLDPPTQRFIRNERQHGEPGTQQPEINHTTTKGTTDESSEVLGDGVGILDNGEGSQYSFHDVVSNGRGFEEASSDGAESDEEAVSDILFVDEDEDMSGSIRPSGLPIASRDAPDTMDDALASGADSNVAPSESEPNRRHSNSSDLGGMRQELRNLTDAFKDLAVVMTKNMAAPKRRGIPDEMIEEDDGYDVDADDPSPSTRKEKPRKLAGLAQRRDEDHLLLVREVQCHARLLMHREEWDSPFDEARIPTDAELQAFDKDKGRCCTADDFRPDVNHPPGTPWNKSVAKVFAQSFLSFGVYSCKDENMIVNAFKVHFKYLRKRWNDTKTSKEQLAKRQRLANRNERKRGLFHRRLAIVLDHDLLRHHEQMLRRLGVDGMSSDESEHENGVVQYRVLKKRWRAKDVTPWLRTFDAIYRRSRFNEINSSTRGAHPHLRLASKKVDNWRRAVPGLPRNAYNPEWLENLNEFDLEDLKVGDKTYDYTHDADVLNIAQSYNGDHNHRRSYV</sequence>